<protein>
    <submittedName>
        <fullName evidence="2">Uncharacterized protein</fullName>
    </submittedName>
</protein>
<gene>
    <name evidence="2" type="ORF">BV898_15889</name>
</gene>
<keyword evidence="1" id="KW-0472">Membrane</keyword>
<keyword evidence="1" id="KW-0812">Transmembrane</keyword>
<evidence type="ECO:0000313" key="2">
    <source>
        <dbReference type="EMBL" id="OWA51406.1"/>
    </source>
</evidence>
<proteinExistence type="predicted"/>
<keyword evidence="3" id="KW-1185">Reference proteome</keyword>
<evidence type="ECO:0000256" key="1">
    <source>
        <dbReference type="SAM" id="Phobius"/>
    </source>
</evidence>
<comment type="caution">
    <text evidence="2">The sequence shown here is derived from an EMBL/GenBank/DDBJ whole genome shotgun (WGS) entry which is preliminary data.</text>
</comment>
<feature type="transmembrane region" description="Helical" evidence="1">
    <location>
        <begin position="521"/>
        <end position="539"/>
    </location>
</feature>
<organism evidence="2 3">
    <name type="scientific">Hypsibius exemplaris</name>
    <name type="common">Freshwater tardigrade</name>
    <dbReference type="NCBI Taxonomy" id="2072580"/>
    <lineage>
        <taxon>Eukaryota</taxon>
        <taxon>Metazoa</taxon>
        <taxon>Ecdysozoa</taxon>
        <taxon>Tardigrada</taxon>
        <taxon>Eutardigrada</taxon>
        <taxon>Parachela</taxon>
        <taxon>Hypsibioidea</taxon>
        <taxon>Hypsibiidae</taxon>
        <taxon>Hypsibius</taxon>
    </lineage>
</organism>
<name>A0A9X6NER4_HYPEX</name>
<dbReference type="AlphaFoldDB" id="A0A9X6NER4"/>
<dbReference type="EMBL" id="MTYJ01000226">
    <property type="protein sequence ID" value="OWA51406.1"/>
    <property type="molecule type" value="Genomic_DNA"/>
</dbReference>
<keyword evidence="1" id="KW-1133">Transmembrane helix</keyword>
<accession>A0A9X6NER4</accession>
<reference evidence="3" key="1">
    <citation type="submission" date="2017-01" db="EMBL/GenBank/DDBJ databases">
        <title>Comparative genomics of anhydrobiosis in the tardigrade Hypsibius dujardini.</title>
        <authorList>
            <person name="Yoshida Y."/>
            <person name="Koutsovoulos G."/>
            <person name="Laetsch D."/>
            <person name="Stevens L."/>
            <person name="Kumar S."/>
            <person name="Horikawa D."/>
            <person name="Ishino K."/>
            <person name="Komine S."/>
            <person name="Tomita M."/>
            <person name="Blaxter M."/>
            <person name="Arakawa K."/>
        </authorList>
    </citation>
    <scope>NUCLEOTIDE SEQUENCE [LARGE SCALE GENOMIC DNA]</scope>
    <source>
        <strain evidence="3">Z151</strain>
    </source>
</reference>
<evidence type="ECO:0000313" key="3">
    <source>
        <dbReference type="Proteomes" id="UP000192578"/>
    </source>
</evidence>
<feature type="transmembrane region" description="Helical" evidence="1">
    <location>
        <begin position="468"/>
        <end position="489"/>
    </location>
</feature>
<feature type="transmembrane region" description="Helical" evidence="1">
    <location>
        <begin position="373"/>
        <end position="394"/>
    </location>
</feature>
<dbReference type="Proteomes" id="UP000192578">
    <property type="component" value="Unassembled WGS sequence"/>
</dbReference>
<sequence length="542" mass="61573">MLTTLKRLLARVYAARSNDKMQIASEEFSKEVRFFAYWASVLSEESELRWYYGNELIGMTQAAAARNWMGLEMVLNAAKRHNFTTSNKRKTRQEALEVRQRWEASCSLIPVGIAKKSLNAIGKAYIALMLHTVAFRLLNGITTTPECATDSGCENSTSIPQATVCQLAMIMSCLYTLWIVFNRLFLHYGLSFLDPAEERQTLELSKFSGISTVSVLSVAADPTILDSFYRSLEAWVAAMPHDEASTVSQTRGRLRSLWMRLFAAFPPLKIMERDFKPPSWNSSTYTAVGKISATVEELEEIAYTNRFQATQYNGFKRSCINCSAFALLDLVRISENEEDGPSFQLTNSHQQRMLPMLEYAEDVYSRVDVNMRLVPLGFVALFGCPAMFLLQFWIHSARCVVPRTFATGRKPIEIVNEVSVKFQNCLLVSLRNGVNEVHKLALRGRWCYLAQISVLRSVSSISWFQKKFLCAIGRTSVALILHAISFILLNRLVANLRPTILQTKKFTWLALSKCQLNLRTAALYLLWMVFEQIFGRLFLDSS</sequence>